<comment type="function">
    <text evidence="2">An aminoacyl-tRNA editing enzyme that deacylates mischarged D-aminoacyl-tRNAs. Also deacylates mischarged glycyl-tRNA(Ala), protecting cells against glycine mischarging by AlaRS. Acts via tRNA-based rather than protein-based catalysis; rejects L-amino acids rather than detecting D-amino acids in the active site. By recycling D-aminoacyl-tRNA to D-amino acids and free tRNA molecules, this enzyme counteracts the toxicity associated with the formation of D-aminoacyl-tRNA entities in vivo and helps enforce protein L-homochirality.</text>
</comment>
<protein>
    <recommendedName>
        <fullName evidence="2">D-aminoacyl-tRNA deacylase</fullName>
        <shortName evidence="2">DTD</shortName>
        <ecNumber evidence="2">3.1.1.96</ecNumber>
    </recommendedName>
    <alternativeName>
        <fullName evidence="2">Gly-tRNA(Ala) deacylase</fullName>
        <ecNumber evidence="2">3.1.1.-</ecNumber>
    </alternativeName>
</protein>
<proteinExistence type="inferred from homology"/>
<dbReference type="Pfam" id="PF02580">
    <property type="entry name" value="Tyr_Deacylase"/>
    <property type="match status" value="1"/>
</dbReference>
<evidence type="ECO:0000256" key="2">
    <source>
        <dbReference type="HAMAP-Rule" id="MF_00518"/>
    </source>
</evidence>
<sequence length="146" mass="15685">MRALVQRVSEAKVTVAGEITGQIGPGLMVLLGVGHDDTSKQVAWMAEKLVGLRIFDDPVGKMNLSLADMGGAMLVVSQFTLFGDCKKGKRPGFTGAAPPDLAVELYQELVEAVRQRGIEVGTGKFRHHMEVALVNDGPVTLWLETP</sequence>
<dbReference type="CDD" id="cd00563">
    <property type="entry name" value="Dtyr_deacylase"/>
    <property type="match status" value="1"/>
</dbReference>
<organism evidence="3 4">
    <name type="scientific">Aeoliella mucimassa</name>
    <dbReference type="NCBI Taxonomy" id="2527972"/>
    <lineage>
        <taxon>Bacteria</taxon>
        <taxon>Pseudomonadati</taxon>
        <taxon>Planctomycetota</taxon>
        <taxon>Planctomycetia</taxon>
        <taxon>Pirellulales</taxon>
        <taxon>Lacipirellulaceae</taxon>
        <taxon>Aeoliella</taxon>
    </lineage>
</organism>
<evidence type="ECO:0000313" key="3">
    <source>
        <dbReference type="EMBL" id="QDU55865.1"/>
    </source>
</evidence>
<dbReference type="Proteomes" id="UP000315750">
    <property type="component" value="Chromosome"/>
</dbReference>
<keyword evidence="2" id="KW-0963">Cytoplasm</keyword>
<dbReference type="RefSeq" id="WP_145246661.1">
    <property type="nucleotide sequence ID" value="NZ_CP036278.1"/>
</dbReference>
<dbReference type="PANTHER" id="PTHR10472">
    <property type="entry name" value="D-TYROSYL-TRNA TYR DEACYLASE"/>
    <property type="match status" value="1"/>
</dbReference>
<dbReference type="GO" id="GO:0005737">
    <property type="term" value="C:cytoplasm"/>
    <property type="evidence" value="ECO:0007669"/>
    <property type="project" value="UniProtKB-SubCell"/>
</dbReference>
<keyword evidence="2" id="KW-0694">RNA-binding</keyword>
<dbReference type="PANTHER" id="PTHR10472:SF5">
    <property type="entry name" value="D-AMINOACYL-TRNA DEACYLASE 1"/>
    <property type="match status" value="1"/>
</dbReference>
<reference evidence="3 4" key="1">
    <citation type="submission" date="2019-02" db="EMBL/GenBank/DDBJ databases">
        <title>Deep-cultivation of Planctomycetes and their phenomic and genomic characterization uncovers novel biology.</title>
        <authorList>
            <person name="Wiegand S."/>
            <person name="Jogler M."/>
            <person name="Boedeker C."/>
            <person name="Pinto D."/>
            <person name="Vollmers J."/>
            <person name="Rivas-Marin E."/>
            <person name="Kohn T."/>
            <person name="Peeters S.H."/>
            <person name="Heuer A."/>
            <person name="Rast P."/>
            <person name="Oberbeckmann S."/>
            <person name="Bunk B."/>
            <person name="Jeske O."/>
            <person name="Meyerdierks A."/>
            <person name="Storesund J.E."/>
            <person name="Kallscheuer N."/>
            <person name="Luecker S."/>
            <person name="Lage O.M."/>
            <person name="Pohl T."/>
            <person name="Merkel B.J."/>
            <person name="Hornburger P."/>
            <person name="Mueller R.-W."/>
            <person name="Bruemmer F."/>
            <person name="Labrenz M."/>
            <person name="Spormann A.M."/>
            <person name="Op den Camp H."/>
            <person name="Overmann J."/>
            <person name="Amann R."/>
            <person name="Jetten M.S.M."/>
            <person name="Mascher T."/>
            <person name="Medema M.H."/>
            <person name="Devos D.P."/>
            <person name="Kaster A.-K."/>
            <person name="Ovreas L."/>
            <person name="Rohde M."/>
            <person name="Galperin M.Y."/>
            <person name="Jogler C."/>
        </authorList>
    </citation>
    <scope>NUCLEOTIDE SEQUENCE [LARGE SCALE GENOMIC DNA]</scope>
    <source>
        <strain evidence="3 4">Pan181</strain>
    </source>
</reference>
<dbReference type="HAMAP" id="MF_00518">
    <property type="entry name" value="Deacylase_Dtd"/>
    <property type="match status" value="1"/>
</dbReference>
<comment type="domain">
    <text evidence="2">A Gly-cisPro motif from one monomer fits into the active site of the other monomer to allow specific chiral rejection of L-amino acids.</text>
</comment>
<dbReference type="FunFam" id="3.50.80.10:FF:000001">
    <property type="entry name" value="D-aminoacyl-tRNA deacylase"/>
    <property type="match status" value="1"/>
</dbReference>
<dbReference type="EMBL" id="CP036278">
    <property type="protein sequence ID" value="QDU55865.1"/>
    <property type="molecule type" value="Genomic_DNA"/>
</dbReference>
<dbReference type="InterPro" id="IPR023509">
    <property type="entry name" value="DTD-like_sf"/>
</dbReference>
<dbReference type="NCBIfam" id="TIGR00256">
    <property type="entry name" value="D-aminoacyl-tRNA deacylase"/>
    <property type="match status" value="1"/>
</dbReference>
<comment type="subunit">
    <text evidence="2">Homodimer.</text>
</comment>
<comment type="catalytic activity">
    <reaction evidence="2">
        <text>a D-aminoacyl-tRNA + H2O = a tRNA + a D-alpha-amino acid + H(+)</text>
        <dbReference type="Rhea" id="RHEA:13953"/>
        <dbReference type="Rhea" id="RHEA-COMP:10123"/>
        <dbReference type="Rhea" id="RHEA-COMP:10124"/>
        <dbReference type="ChEBI" id="CHEBI:15377"/>
        <dbReference type="ChEBI" id="CHEBI:15378"/>
        <dbReference type="ChEBI" id="CHEBI:59871"/>
        <dbReference type="ChEBI" id="CHEBI:78442"/>
        <dbReference type="ChEBI" id="CHEBI:79333"/>
        <dbReference type="EC" id="3.1.1.96"/>
    </reaction>
</comment>
<accession>A0A518AMB7</accession>
<dbReference type="GO" id="GO:0000049">
    <property type="term" value="F:tRNA binding"/>
    <property type="evidence" value="ECO:0007669"/>
    <property type="project" value="UniProtKB-UniRule"/>
</dbReference>
<dbReference type="GO" id="GO:0019478">
    <property type="term" value="P:D-amino acid catabolic process"/>
    <property type="evidence" value="ECO:0007669"/>
    <property type="project" value="UniProtKB-UniRule"/>
</dbReference>
<dbReference type="GO" id="GO:0106026">
    <property type="term" value="F:Gly-tRNA(Ala) deacylase activity"/>
    <property type="evidence" value="ECO:0007669"/>
    <property type="project" value="UniProtKB-UniRule"/>
</dbReference>
<evidence type="ECO:0000313" key="4">
    <source>
        <dbReference type="Proteomes" id="UP000315750"/>
    </source>
</evidence>
<dbReference type="EC" id="3.1.1.-" evidence="2"/>
<dbReference type="SUPFAM" id="SSF69500">
    <property type="entry name" value="DTD-like"/>
    <property type="match status" value="1"/>
</dbReference>
<comment type="subcellular location">
    <subcellularLocation>
        <location evidence="2">Cytoplasm</location>
    </subcellularLocation>
</comment>
<keyword evidence="2" id="KW-0820">tRNA-binding</keyword>
<gene>
    <name evidence="2 3" type="primary">dtd</name>
    <name evidence="3" type="ORF">Pan181_20620</name>
</gene>
<keyword evidence="4" id="KW-1185">Reference proteome</keyword>
<dbReference type="KEGG" id="amuc:Pan181_20620"/>
<comment type="catalytic activity">
    <reaction evidence="2">
        <text>glycyl-tRNA(Ala) + H2O = tRNA(Ala) + glycine + H(+)</text>
        <dbReference type="Rhea" id="RHEA:53744"/>
        <dbReference type="Rhea" id="RHEA-COMP:9657"/>
        <dbReference type="Rhea" id="RHEA-COMP:13640"/>
        <dbReference type="ChEBI" id="CHEBI:15377"/>
        <dbReference type="ChEBI" id="CHEBI:15378"/>
        <dbReference type="ChEBI" id="CHEBI:57305"/>
        <dbReference type="ChEBI" id="CHEBI:78442"/>
        <dbReference type="ChEBI" id="CHEBI:78522"/>
    </reaction>
</comment>
<dbReference type="Gene3D" id="3.50.80.10">
    <property type="entry name" value="D-tyrosyl-tRNA(Tyr) deacylase"/>
    <property type="match status" value="1"/>
</dbReference>
<dbReference type="OrthoDB" id="9801395at2"/>
<evidence type="ECO:0000256" key="1">
    <source>
        <dbReference type="ARBA" id="ARBA00009673"/>
    </source>
</evidence>
<dbReference type="InterPro" id="IPR003732">
    <property type="entry name" value="Daa-tRNA_deacyls_DTD"/>
</dbReference>
<name>A0A518AMB7_9BACT</name>
<dbReference type="AlphaFoldDB" id="A0A518AMB7"/>
<dbReference type="EC" id="3.1.1.96" evidence="2"/>
<comment type="similarity">
    <text evidence="1 2">Belongs to the DTD family.</text>
</comment>
<keyword evidence="2 3" id="KW-0378">Hydrolase</keyword>
<dbReference type="GO" id="GO:0051500">
    <property type="term" value="F:D-tyrosyl-tRNA(Tyr) deacylase activity"/>
    <property type="evidence" value="ECO:0007669"/>
    <property type="project" value="TreeGrafter"/>
</dbReference>
<feature type="short sequence motif" description="Gly-cisPro motif, important for rejection of L-amino acids" evidence="2">
    <location>
        <begin position="137"/>
        <end position="138"/>
    </location>
</feature>
<dbReference type="GO" id="GO:0043908">
    <property type="term" value="F:Ser(Gly)-tRNA(Ala) hydrolase activity"/>
    <property type="evidence" value="ECO:0007669"/>
    <property type="project" value="UniProtKB-UniRule"/>
</dbReference>